<evidence type="ECO:0000313" key="2">
    <source>
        <dbReference type="Proteomes" id="UP001497535"/>
    </source>
</evidence>
<sequence>MKGSLAVAMVIHAKTKILEATTLHMAASGGHSRIVKILLENGASPEDENANGMTPLSLAAWNGHVPILACFDKKYWRRCSKKVEIFVIVLILKHRRA</sequence>
<gene>
    <name evidence="1" type="ORF">MENTE1834_LOCUS39992</name>
</gene>
<dbReference type="EMBL" id="CAVMJV010000093">
    <property type="protein sequence ID" value="CAK5092102.1"/>
    <property type="molecule type" value="Genomic_DNA"/>
</dbReference>
<keyword evidence="2" id="KW-1185">Reference proteome</keyword>
<dbReference type="Proteomes" id="UP001497535">
    <property type="component" value="Unassembled WGS sequence"/>
</dbReference>
<protein>
    <submittedName>
        <fullName evidence="1">Uncharacterized protein</fullName>
    </submittedName>
</protein>
<proteinExistence type="predicted"/>
<name>A0ACB1AKM5_MELEN</name>
<evidence type="ECO:0000313" key="1">
    <source>
        <dbReference type="EMBL" id="CAK5092102.1"/>
    </source>
</evidence>
<organism evidence="1 2">
    <name type="scientific">Meloidogyne enterolobii</name>
    <name type="common">Root-knot nematode worm</name>
    <name type="synonym">Meloidogyne mayaguensis</name>
    <dbReference type="NCBI Taxonomy" id="390850"/>
    <lineage>
        <taxon>Eukaryota</taxon>
        <taxon>Metazoa</taxon>
        <taxon>Ecdysozoa</taxon>
        <taxon>Nematoda</taxon>
        <taxon>Chromadorea</taxon>
        <taxon>Rhabditida</taxon>
        <taxon>Tylenchina</taxon>
        <taxon>Tylenchomorpha</taxon>
        <taxon>Tylenchoidea</taxon>
        <taxon>Meloidogynidae</taxon>
        <taxon>Meloidogyninae</taxon>
        <taxon>Meloidogyne</taxon>
    </lineage>
</organism>
<comment type="caution">
    <text evidence="1">The sequence shown here is derived from an EMBL/GenBank/DDBJ whole genome shotgun (WGS) entry which is preliminary data.</text>
</comment>
<accession>A0ACB1AKM5</accession>
<reference evidence="1" key="1">
    <citation type="submission" date="2023-11" db="EMBL/GenBank/DDBJ databases">
        <authorList>
            <person name="Poullet M."/>
        </authorList>
    </citation>
    <scope>NUCLEOTIDE SEQUENCE</scope>
    <source>
        <strain evidence="1">E1834</strain>
    </source>
</reference>